<evidence type="ECO:0000313" key="2">
    <source>
        <dbReference type="Proteomes" id="UP000054549"/>
    </source>
</evidence>
<proteinExistence type="predicted"/>
<dbReference type="AlphaFoldDB" id="A0A0C2W040"/>
<dbReference type="Proteomes" id="UP000054549">
    <property type="component" value="Unassembled WGS sequence"/>
</dbReference>
<accession>A0A0C2W040</accession>
<keyword evidence="2" id="KW-1185">Reference proteome</keyword>
<organism evidence="1 2">
    <name type="scientific">Amanita muscaria (strain Koide BX008)</name>
    <dbReference type="NCBI Taxonomy" id="946122"/>
    <lineage>
        <taxon>Eukaryota</taxon>
        <taxon>Fungi</taxon>
        <taxon>Dikarya</taxon>
        <taxon>Basidiomycota</taxon>
        <taxon>Agaricomycotina</taxon>
        <taxon>Agaricomycetes</taxon>
        <taxon>Agaricomycetidae</taxon>
        <taxon>Agaricales</taxon>
        <taxon>Pluteineae</taxon>
        <taxon>Amanitaceae</taxon>
        <taxon>Amanita</taxon>
    </lineage>
</organism>
<dbReference type="InParanoid" id="A0A0C2W040"/>
<evidence type="ECO:0000313" key="1">
    <source>
        <dbReference type="EMBL" id="KIL54462.1"/>
    </source>
</evidence>
<name>A0A0C2W040_AMAMK</name>
<dbReference type="HOGENOM" id="CLU_188540_0_0_1"/>
<sequence length="91" mass="10134">MHTRRSSFVVLDVSPIDTVTKAACVDTCRPKHCPESQNSRASKRARGKRGRCWEGLVVFACTTEEGTVAKDYEKTKEELRRNGGSGKDVTF</sequence>
<reference evidence="1 2" key="1">
    <citation type="submission" date="2014-04" db="EMBL/GenBank/DDBJ databases">
        <title>Evolutionary Origins and Diversification of the Mycorrhizal Mutualists.</title>
        <authorList>
            <consortium name="DOE Joint Genome Institute"/>
            <consortium name="Mycorrhizal Genomics Consortium"/>
            <person name="Kohler A."/>
            <person name="Kuo A."/>
            <person name="Nagy L.G."/>
            <person name="Floudas D."/>
            <person name="Copeland A."/>
            <person name="Barry K.W."/>
            <person name="Cichocki N."/>
            <person name="Veneault-Fourrey C."/>
            <person name="LaButti K."/>
            <person name="Lindquist E.A."/>
            <person name="Lipzen A."/>
            <person name="Lundell T."/>
            <person name="Morin E."/>
            <person name="Murat C."/>
            <person name="Riley R."/>
            <person name="Ohm R."/>
            <person name="Sun H."/>
            <person name="Tunlid A."/>
            <person name="Henrissat B."/>
            <person name="Grigoriev I.V."/>
            <person name="Hibbett D.S."/>
            <person name="Martin F."/>
        </authorList>
    </citation>
    <scope>NUCLEOTIDE SEQUENCE [LARGE SCALE GENOMIC DNA]</scope>
    <source>
        <strain evidence="1 2">Koide BX008</strain>
    </source>
</reference>
<protein>
    <submittedName>
        <fullName evidence="1">Uncharacterized protein</fullName>
    </submittedName>
</protein>
<gene>
    <name evidence="1" type="ORF">M378DRAFT_174235</name>
</gene>
<dbReference type="EMBL" id="KN818739">
    <property type="protein sequence ID" value="KIL54462.1"/>
    <property type="molecule type" value="Genomic_DNA"/>
</dbReference>